<evidence type="ECO:0000313" key="3">
    <source>
        <dbReference type="Proteomes" id="UP001457282"/>
    </source>
</evidence>
<evidence type="ECO:0000259" key="1">
    <source>
        <dbReference type="Pfam" id="PF23622"/>
    </source>
</evidence>
<dbReference type="InterPro" id="IPR053772">
    <property type="entry name" value="At1g61320/At1g61330-like"/>
</dbReference>
<dbReference type="PANTHER" id="PTHR34145:SF68">
    <property type="entry name" value="FBD DOMAIN-CONTAINING PROTEIN"/>
    <property type="match status" value="1"/>
</dbReference>
<organism evidence="2 3">
    <name type="scientific">Rubus argutus</name>
    <name type="common">Southern blackberry</name>
    <dbReference type="NCBI Taxonomy" id="59490"/>
    <lineage>
        <taxon>Eukaryota</taxon>
        <taxon>Viridiplantae</taxon>
        <taxon>Streptophyta</taxon>
        <taxon>Embryophyta</taxon>
        <taxon>Tracheophyta</taxon>
        <taxon>Spermatophyta</taxon>
        <taxon>Magnoliopsida</taxon>
        <taxon>eudicotyledons</taxon>
        <taxon>Gunneridae</taxon>
        <taxon>Pentapetalae</taxon>
        <taxon>rosids</taxon>
        <taxon>fabids</taxon>
        <taxon>Rosales</taxon>
        <taxon>Rosaceae</taxon>
        <taxon>Rosoideae</taxon>
        <taxon>Rosoideae incertae sedis</taxon>
        <taxon>Rubus</taxon>
    </lineage>
</organism>
<evidence type="ECO:0000313" key="2">
    <source>
        <dbReference type="EMBL" id="KAK9943863.1"/>
    </source>
</evidence>
<feature type="domain" description="At1g61320/AtMIF1 LRR" evidence="1">
    <location>
        <begin position="58"/>
        <end position="218"/>
    </location>
</feature>
<sequence length="221" mass="25770">MNRSVRPTSQSVEDKVHTGLYTRNFNVFIPLFLMINRQSILFHFPDISIVSALFARYEILKLHIIRTTYHQNLVFPILTNLKNLELGVVANYYRALHHLTSFLKASPHLQRLVLKFEIHREIPGYRETGKLEKVADCPHHHLKVVEIVGYREHECAAEHVMYLIENVVALEKIVIDPVRTWRYPNGMYRESEEVDAEAKARDHAMHYLGGKVPSTIEFICL</sequence>
<accession>A0AAW1Y4X4</accession>
<protein>
    <recommendedName>
        <fullName evidence="1">At1g61320/AtMIF1 LRR domain-containing protein</fullName>
    </recommendedName>
</protein>
<proteinExistence type="predicted"/>
<keyword evidence="3" id="KW-1185">Reference proteome</keyword>
<dbReference type="Proteomes" id="UP001457282">
    <property type="component" value="Unassembled WGS sequence"/>
</dbReference>
<dbReference type="AlphaFoldDB" id="A0AAW1Y4X4"/>
<dbReference type="Pfam" id="PF23622">
    <property type="entry name" value="LRR_At1g61320_AtMIF1"/>
    <property type="match status" value="1"/>
</dbReference>
<comment type="caution">
    <text evidence="2">The sequence shown here is derived from an EMBL/GenBank/DDBJ whole genome shotgun (WGS) entry which is preliminary data.</text>
</comment>
<gene>
    <name evidence="2" type="ORF">M0R45_009455</name>
</gene>
<reference evidence="2 3" key="1">
    <citation type="journal article" date="2023" name="G3 (Bethesda)">
        <title>A chromosome-length genome assembly and annotation of blackberry (Rubus argutus, cv. 'Hillquist').</title>
        <authorList>
            <person name="Bruna T."/>
            <person name="Aryal R."/>
            <person name="Dudchenko O."/>
            <person name="Sargent D.J."/>
            <person name="Mead D."/>
            <person name="Buti M."/>
            <person name="Cavallini A."/>
            <person name="Hytonen T."/>
            <person name="Andres J."/>
            <person name="Pham M."/>
            <person name="Weisz D."/>
            <person name="Mascagni F."/>
            <person name="Usai G."/>
            <person name="Natali L."/>
            <person name="Bassil N."/>
            <person name="Fernandez G.E."/>
            <person name="Lomsadze A."/>
            <person name="Armour M."/>
            <person name="Olukolu B."/>
            <person name="Poorten T."/>
            <person name="Britton C."/>
            <person name="Davik J."/>
            <person name="Ashrafi H."/>
            <person name="Aiden E.L."/>
            <person name="Borodovsky M."/>
            <person name="Worthington M."/>
        </authorList>
    </citation>
    <scope>NUCLEOTIDE SEQUENCE [LARGE SCALE GENOMIC DNA]</scope>
    <source>
        <strain evidence="2">PI 553951</strain>
    </source>
</reference>
<name>A0AAW1Y4X4_RUBAR</name>
<dbReference type="PANTHER" id="PTHR34145">
    <property type="entry name" value="OS02G0105600 PROTEIN"/>
    <property type="match status" value="1"/>
</dbReference>
<dbReference type="InterPro" id="IPR055357">
    <property type="entry name" value="LRR_At1g61320_AtMIF1"/>
</dbReference>
<dbReference type="EMBL" id="JBEDUW010000002">
    <property type="protein sequence ID" value="KAK9943863.1"/>
    <property type="molecule type" value="Genomic_DNA"/>
</dbReference>